<proteinExistence type="predicted"/>
<keyword evidence="2" id="KW-1185">Reference proteome</keyword>
<dbReference type="EMBL" id="PNFZ01000002">
    <property type="protein sequence ID" value="PMB98488.1"/>
    <property type="molecule type" value="Genomic_DNA"/>
</dbReference>
<comment type="caution">
    <text evidence="1">The sequence shown here is derived from an EMBL/GenBank/DDBJ whole genome shotgun (WGS) entry which is preliminary data.</text>
</comment>
<dbReference type="Proteomes" id="UP000235703">
    <property type="component" value="Unassembled WGS sequence"/>
</dbReference>
<protein>
    <submittedName>
        <fullName evidence="1">Uncharacterized protein</fullName>
    </submittedName>
</protein>
<accession>A0A2N6PIH0</accession>
<organism evidence="1 2">
    <name type="scientific">Brevibacterium luteolum</name>
    <dbReference type="NCBI Taxonomy" id="199591"/>
    <lineage>
        <taxon>Bacteria</taxon>
        <taxon>Bacillati</taxon>
        <taxon>Actinomycetota</taxon>
        <taxon>Actinomycetes</taxon>
        <taxon>Micrococcales</taxon>
        <taxon>Brevibacteriaceae</taxon>
        <taxon>Brevibacterium</taxon>
    </lineage>
</organism>
<gene>
    <name evidence="1" type="ORF">CJ198_03870</name>
</gene>
<evidence type="ECO:0000313" key="1">
    <source>
        <dbReference type="EMBL" id="PMB98488.1"/>
    </source>
</evidence>
<reference evidence="1 2" key="1">
    <citation type="submission" date="2017-09" db="EMBL/GenBank/DDBJ databases">
        <title>Bacterial strain isolated from the female urinary microbiota.</title>
        <authorList>
            <person name="Thomas-White K."/>
            <person name="Kumar N."/>
            <person name="Forster S."/>
            <person name="Putonti C."/>
            <person name="Lawley T."/>
            <person name="Wolfe A.J."/>
        </authorList>
    </citation>
    <scope>NUCLEOTIDE SEQUENCE [LARGE SCALE GENOMIC DNA]</scope>
    <source>
        <strain evidence="1 2">UMB0680</strain>
    </source>
</reference>
<evidence type="ECO:0000313" key="2">
    <source>
        <dbReference type="Proteomes" id="UP000235703"/>
    </source>
</evidence>
<dbReference type="AlphaFoldDB" id="A0A2N6PIH0"/>
<name>A0A2N6PIH0_9MICO</name>
<sequence length="66" mass="7556">MQPGHENCTYATIEERSLTTGETSVQAIVCRHDHREEFYAAEARGDGLLIGWHCHCCNRIIRLQDI</sequence>